<dbReference type="InterPro" id="IPR027417">
    <property type="entry name" value="P-loop_NTPase"/>
</dbReference>
<comment type="caution">
    <text evidence="2">The sequence shown here is derived from an EMBL/GenBank/DDBJ whole genome shotgun (WGS) entry which is preliminary data.</text>
</comment>
<evidence type="ECO:0000313" key="2">
    <source>
        <dbReference type="EMBL" id="PLC48380.1"/>
    </source>
</evidence>
<gene>
    <name evidence="2" type="primary">yhjQ</name>
    <name evidence="2" type="ORF">CR159_18420</name>
</gene>
<keyword evidence="3" id="KW-1185">Reference proteome</keyword>
<dbReference type="SUPFAM" id="SSF52540">
    <property type="entry name" value="P-loop containing nucleoside triphosphate hydrolases"/>
    <property type="match status" value="1"/>
</dbReference>
<sequence>MFAQCVIRLCGCCGRASAFSGIAPLAAVIGNQCLVERASVGTLSRRTVGWQCRNSKVKSVSFWGLRGGSGTTSTVAMVGEALHALGESVLMVDVNPSDVLRLHFNVDYGGQNGWALALAQATPWQDEGFVLEENMWLLPYGRHGLNSIEALATPLDQSDEFWCEALRRLDGQFSWVLFDLPAGGSAYPKLRATSGLDIMVTSVDTGCHILLLQHEIAATTRILINAYDPSRALCNDLLLEWRHRYQAHLLPVYIHRDEGVHEALAQKTPVSRCYPDCAASRDALSLATWLLAQKKAAS</sequence>
<dbReference type="InterPro" id="IPR017746">
    <property type="entry name" value="Cellulose_synthase_operon_BcsQ"/>
</dbReference>
<evidence type="ECO:0000256" key="1">
    <source>
        <dbReference type="SAM" id="SignalP"/>
    </source>
</evidence>
<organism evidence="2 3">
    <name type="scientific">Pollutimonas subterranea</name>
    <dbReference type="NCBI Taxonomy" id="2045210"/>
    <lineage>
        <taxon>Bacteria</taxon>
        <taxon>Pseudomonadati</taxon>
        <taxon>Pseudomonadota</taxon>
        <taxon>Betaproteobacteria</taxon>
        <taxon>Burkholderiales</taxon>
        <taxon>Alcaligenaceae</taxon>
        <taxon>Pollutimonas</taxon>
    </lineage>
</organism>
<reference evidence="2 3" key="1">
    <citation type="submission" date="2017-10" db="EMBL/GenBank/DDBJ databases">
        <title>Two draft genome sequences of Pusillimonas sp. strains isolated from a nitrate- and radionuclide-contaminated groundwater in Russia.</title>
        <authorList>
            <person name="Grouzdev D.S."/>
            <person name="Tourova T.P."/>
            <person name="Goeva M.A."/>
            <person name="Babich T.L."/>
            <person name="Sokolova D.S."/>
            <person name="Abdullin R."/>
            <person name="Poltaraus A.B."/>
            <person name="Toshchakov S.V."/>
            <person name="Nazina T.N."/>
        </authorList>
    </citation>
    <scope>NUCLEOTIDE SEQUENCE [LARGE SCALE GENOMIC DNA]</scope>
    <source>
        <strain evidence="2 3">JR1/69-3-13</strain>
    </source>
</reference>
<proteinExistence type="predicted"/>
<accession>A0A2N4U029</accession>
<dbReference type="Pfam" id="PF06564">
    <property type="entry name" value="CBP_BcsQ"/>
    <property type="match status" value="1"/>
</dbReference>
<dbReference type="NCBIfam" id="TIGR03371">
    <property type="entry name" value="cellulose_yhjQ"/>
    <property type="match status" value="1"/>
</dbReference>
<name>A0A2N4U029_9BURK</name>
<dbReference type="EMBL" id="PDNW01000021">
    <property type="protein sequence ID" value="PLC48380.1"/>
    <property type="molecule type" value="Genomic_DNA"/>
</dbReference>
<dbReference type="Proteomes" id="UP000234190">
    <property type="component" value="Unassembled WGS sequence"/>
</dbReference>
<protein>
    <submittedName>
        <fullName evidence="2">Cellulose synthase operon protein YhjQ</fullName>
    </submittedName>
</protein>
<dbReference type="AlphaFoldDB" id="A0A2N4U029"/>
<evidence type="ECO:0000313" key="3">
    <source>
        <dbReference type="Proteomes" id="UP000234190"/>
    </source>
</evidence>
<feature type="chain" id="PRO_5014736426" evidence="1">
    <location>
        <begin position="19"/>
        <end position="298"/>
    </location>
</feature>
<feature type="signal peptide" evidence="1">
    <location>
        <begin position="1"/>
        <end position="18"/>
    </location>
</feature>
<keyword evidence="1" id="KW-0732">Signal</keyword>
<dbReference type="Gene3D" id="3.40.50.300">
    <property type="entry name" value="P-loop containing nucleotide triphosphate hydrolases"/>
    <property type="match status" value="1"/>
</dbReference>